<dbReference type="GO" id="GO:0030973">
    <property type="term" value="F:molybdate ion binding"/>
    <property type="evidence" value="ECO:0007669"/>
    <property type="project" value="UniProtKB-ARBA"/>
</dbReference>
<evidence type="ECO:0000256" key="6">
    <source>
        <dbReference type="SAM" id="MobiDB-lite"/>
    </source>
</evidence>
<proteinExistence type="inferred from homology"/>
<feature type="binding site" evidence="5">
    <location>
        <position position="88"/>
    </location>
    <ligand>
        <name>molybdate</name>
        <dbReference type="ChEBI" id="CHEBI:36264"/>
    </ligand>
</feature>
<feature type="binding site" evidence="5">
    <location>
        <position position="212"/>
    </location>
    <ligand>
        <name>molybdate</name>
        <dbReference type="ChEBI" id="CHEBI:36264"/>
    </ligand>
</feature>
<dbReference type="InterPro" id="IPR005950">
    <property type="entry name" value="ModA"/>
</dbReference>
<dbReference type="PIRSF" id="PIRSF004846">
    <property type="entry name" value="ModA"/>
    <property type="match status" value="1"/>
</dbReference>
<gene>
    <name evidence="8" type="primary">modA</name>
    <name evidence="8" type="ORF">FYJ75_05505</name>
</gene>
<feature type="binding site" evidence="5">
    <location>
        <position position="167"/>
    </location>
    <ligand>
        <name>molybdate</name>
        <dbReference type="ChEBI" id="CHEBI:36264"/>
    </ligand>
</feature>
<keyword evidence="2 5" id="KW-0500">Molybdenum</keyword>
<keyword evidence="3 5" id="KW-0479">Metal-binding</keyword>
<dbReference type="FunFam" id="3.40.190.10:FF:000035">
    <property type="entry name" value="Molybdate ABC transporter substrate-binding protein"/>
    <property type="match status" value="1"/>
</dbReference>
<evidence type="ECO:0000256" key="5">
    <source>
        <dbReference type="PIRSR" id="PIRSR004846-1"/>
    </source>
</evidence>
<comment type="caution">
    <text evidence="8">The sequence shown here is derived from an EMBL/GenBank/DDBJ whole genome shotgun (WGS) entry which is preliminary data.</text>
</comment>
<dbReference type="PANTHER" id="PTHR30632">
    <property type="entry name" value="MOLYBDATE-BINDING PERIPLASMIC PROTEIN"/>
    <property type="match status" value="1"/>
</dbReference>
<dbReference type="PANTHER" id="PTHR30632:SF0">
    <property type="entry name" value="SULFATE-BINDING PROTEIN"/>
    <property type="match status" value="1"/>
</dbReference>
<accession>A0A6L5YPS2</accession>
<name>A0A6L5YPS2_9FIRM</name>
<keyword evidence="9" id="KW-1185">Reference proteome</keyword>
<dbReference type="CDD" id="cd13537">
    <property type="entry name" value="PBP2_YvgL_like"/>
    <property type="match status" value="1"/>
</dbReference>
<dbReference type="InterPro" id="IPR050682">
    <property type="entry name" value="ModA/WtpA"/>
</dbReference>
<comment type="similarity">
    <text evidence="1">Belongs to the bacterial solute-binding protein ModA family.</text>
</comment>
<feature type="binding site" evidence="5">
    <location>
        <position position="194"/>
    </location>
    <ligand>
        <name>molybdate</name>
        <dbReference type="ChEBI" id="CHEBI:36264"/>
    </ligand>
</feature>
<sequence>MKFKKEIAVFTAMVTAVSVAACGNTKTNDTDKNTKDNTTETASETTQIEGTVTIAAAASLEKVFNDELIPMFNEMYPDVTVEGTYDSSGKLQTQIEEGADVDVFFSAATKQMDALKDEGMMEDDSIVDLLENKIVLIVPGGEEGYSKFEDIVNAQPVAIGDPESVPAGQYGKEALTNLNLWDQVEGKLSLGTNVTEVLNWVAASSAQAGIVYATDAASMPDQVDVVAEAPEGSCTKVIYPVGMLKNSKNPEAAKALIAFLQTDQASKVFEDAGFTIVE</sequence>
<dbReference type="InterPro" id="IPR041879">
    <property type="entry name" value="YvgL-like_PBP2"/>
</dbReference>
<keyword evidence="4 7" id="KW-0732">Signal</keyword>
<protein>
    <submittedName>
        <fullName evidence="8">Molybdate ABC transporter substrate-binding protein</fullName>
    </submittedName>
</protein>
<evidence type="ECO:0000256" key="3">
    <source>
        <dbReference type="ARBA" id="ARBA00022723"/>
    </source>
</evidence>
<dbReference type="AlphaFoldDB" id="A0A6L5YPS2"/>
<dbReference type="PROSITE" id="PS51257">
    <property type="entry name" value="PROKAR_LIPOPROTEIN"/>
    <property type="match status" value="1"/>
</dbReference>
<reference evidence="8 9" key="1">
    <citation type="submission" date="2019-08" db="EMBL/GenBank/DDBJ databases">
        <title>In-depth cultivation of the pig gut microbiome towards novel bacterial diversity and tailored functional studies.</title>
        <authorList>
            <person name="Wylensek D."/>
            <person name="Hitch T.C.A."/>
            <person name="Clavel T."/>
        </authorList>
    </citation>
    <scope>NUCLEOTIDE SEQUENCE [LARGE SCALE GENOMIC DNA]</scope>
    <source>
        <strain evidence="8 9">MUC/MUC-530-WT-4D</strain>
    </source>
</reference>
<dbReference type="Pfam" id="PF13531">
    <property type="entry name" value="SBP_bac_11"/>
    <property type="match status" value="1"/>
</dbReference>
<dbReference type="Gene3D" id="3.40.190.10">
    <property type="entry name" value="Periplasmic binding protein-like II"/>
    <property type="match status" value="2"/>
</dbReference>
<dbReference type="GO" id="GO:0015689">
    <property type="term" value="P:molybdate ion transport"/>
    <property type="evidence" value="ECO:0007669"/>
    <property type="project" value="InterPro"/>
</dbReference>
<dbReference type="SUPFAM" id="SSF53850">
    <property type="entry name" value="Periplasmic binding protein-like II"/>
    <property type="match status" value="1"/>
</dbReference>
<dbReference type="GO" id="GO:0046872">
    <property type="term" value="F:metal ion binding"/>
    <property type="evidence" value="ECO:0007669"/>
    <property type="project" value="UniProtKB-KW"/>
</dbReference>
<evidence type="ECO:0000313" key="8">
    <source>
        <dbReference type="EMBL" id="MST74494.1"/>
    </source>
</evidence>
<feature type="chain" id="PRO_5038929006" evidence="7">
    <location>
        <begin position="21"/>
        <end position="278"/>
    </location>
</feature>
<feature type="signal peptide" evidence="7">
    <location>
        <begin position="1"/>
        <end position="20"/>
    </location>
</feature>
<feature type="region of interest" description="Disordered" evidence="6">
    <location>
        <begin position="25"/>
        <end position="44"/>
    </location>
</feature>
<organism evidence="8 9">
    <name type="scientific">Roseburia porci</name>
    <dbReference type="NCBI Taxonomy" id="2605790"/>
    <lineage>
        <taxon>Bacteria</taxon>
        <taxon>Bacillati</taxon>
        <taxon>Bacillota</taxon>
        <taxon>Clostridia</taxon>
        <taxon>Lachnospirales</taxon>
        <taxon>Lachnospiraceae</taxon>
        <taxon>Roseburia</taxon>
    </lineage>
</organism>
<dbReference type="GO" id="GO:1901359">
    <property type="term" value="F:tungstate binding"/>
    <property type="evidence" value="ECO:0007669"/>
    <property type="project" value="UniProtKB-ARBA"/>
</dbReference>
<evidence type="ECO:0000256" key="7">
    <source>
        <dbReference type="SAM" id="SignalP"/>
    </source>
</evidence>
<evidence type="ECO:0000313" key="9">
    <source>
        <dbReference type="Proteomes" id="UP000474024"/>
    </source>
</evidence>
<feature type="binding site" evidence="5">
    <location>
        <position position="59"/>
    </location>
    <ligand>
        <name>molybdate</name>
        <dbReference type="ChEBI" id="CHEBI:36264"/>
    </ligand>
</feature>
<dbReference type="NCBIfam" id="TIGR01256">
    <property type="entry name" value="modA"/>
    <property type="match status" value="1"/>
</dbReference>
<dbReference type="EMBL" id="VUNI01000006">
    <property type="protein sequence ID" value="MST74494.1"/>
    <property type="molecule type" value="Genomic_DNA"/>
</dbReference>
<evidence type="ECO:0000256" key="1">
    <source>
        <dbReference type="ARBA" id="ARBA00009175"/>
    </source>
</evidence>
<feature type="compositionally biased region" description="Basic and acidic residues" evidence="6">
    <location>
        <begin position="28"/>
        <end position="38"/>
    </location>
</feature>
<dbReference type="Proteomes" id="UP000474024">
    <property type="component" value="Unassembled WGS sequence"/>
</dbReference>
<evidence type="ECO:0000256" key="2">
    <source>
        <dbReference type="ARBA" id="ARBA00022505"/>
    </source>
</evidence>
<evidence type="ECO:0000256" key="4">
    <source>
        <dbReference type="ARBA" id="ARBA00022729"/>
    </source>
</evidence>